<feature type="region of interest" description="Disordered" evidence="1">
    <location>
        <begin position="177"/>
        <end position="208"/>
    </location>
</feature>
<evidence type="ECO:0000313" key="2">
    <source>
        <dbReference type="EMBL" id="KPM41576.1"/>
    </source>
</evidence>
<reference evidence="2 3" key="1">
    <citation type="submission" date="2015-09" db="EMBL/GenBank/DDBJ databases">
        <title>Draft genome of a European isolate of the apple canker pathogen Neonectria ditissima.</title>
        <authorList>
            <person name="Gomez-Cortecero A."/>
            <person name="Harrison R.J."/>
            <person name="Armitage A.D."/>
        </authorList>
    </citation>
    <scope>NUCLEOTIDE SEQUENCE [LARGE SCALE GENOMIC DNA]</scope>
    <source>
        <strain evidence="2 3">R09/05</strain>
    </source>
</reference>
<feature type="compositionally biased region" description="Acidic residues" evidence="1">
    <location>
        <begin position="189"/>
        <end position="198"/>
    </location>
</feature>
<sequence length="208" mass="22029">MTIPNTTNKSRAAAAKDNNARPSAASPPPAYTPRRLPDLAALTARAIQSRQGLASVAQVLQQNPNLQATLLDSAAAEEEHDPDSSPISLRINTSVNVTRSNNVVCLPATPADQANAIAQAVVKALHHGSSGMCGIPMIDENGAPRPLRIEVDAGLVVEGSGNIIGSRDLVDKAIEFRDASGSSRRPRDDDEDQDDDEENPAKRQRSSQ</sequence>
<dbReference type="EMBL" id="LKCW01000062">
    <property type="protein sequence ID" value="KPM41576.1"/>
    <property type="molecule type" value="Genomic_DNA"/>
</dbReference>
<accession>A0A0P7BLV8</accession>
<dbReference type="Proteomes" id="UP000050424">
    <property type="component" value="Unassembled WGS sequence"/>
</dbReference>
<name>A0A0P7BLV8_9HYPO</name>
<feature type="region of interest" description="Disordered" evidence="1">
    <location>
        <begin position="1"/>
        <end position="35"/>
    </location>
</feature>
<proteinExistence type="predicted"/>
<evidence type="ECO:0000313" key="3">
    <source>
        <dbReference type="Proteomes" id="UP000050424"/>
    </source>
</evidence>
<dbReference type="OrthoDB" id="5409271at2759"/>
<dbReference type="AlphaFoldDB" id="A0A0P7BLV8"/>
<feature type="compositionally biased region" description="Polar residues" evidence="1">
    <location>
        <begin position="1"/>
        <end position="10"/>
    </location>
</feature>
<gene>
    <name evidence="2" type="ORF">AK830_g4974</name>
</gene>
<comment type="caution">
    <text evidence="2">The sequence shown here is derived from an EMBL/GenBank/DDBJ whole genome shotgun (WGS) entry which is preliminary data.</text>
</comment>
<keyword evidence="3" id="KW-1185">Reference proteome</keyword>
<organism evidence="2 3">
    <name type="scientific">Neonectria ditissima</name>
    <dbReference type="NCBI Taxonomy" id="78410"/>
    <lineage>
        <taxon>Eukaryota</taxon>
        <taxon>Fungi</taxon>
        <taxon>Dikarya</taxon>
        <taxon>Ascomycota</taxon>
        <taxon>Pezizomycotina</taxon>
        <taxon>Sordariomycetes</taxon>
        <taxon>Hypocreomycetidae</taxon>
        <taxon>Hypocreales</taxon>
        <taxon>Nectriaceae</taxon>
        <taxon>Neonectria</taxon>
    </lineage>
</organism>
<evidence type="ECO:0000256" key="1">
    <source>
        <dbReference type="SAM" id="MobiDB-lite"/>
    </source>
</evidence>
<protein>
    <submittedName>
        <fullName evidence="2">Uncharacterized protein</fullName>
    </submittedName>
</protein>